<accession>A0AAD9SI63</accession>
<sequence>MLPPVEDAVLQNNPEFAALYSTLCTVVLNPDGTTKDDKSQVAIERDAVRQELDAQRLESAKHHLLAQAVSAAVPPEPARPSARTANKAAPQSPELPGPLLDLLLLLPPLLTSPEELPAETLQLLLSNPPFSSLEELMPDLASLVSSNLQSSAVQISRAVFPATNPSFIHRHVPSLARRMAELSSDLEQRSDSLAEARQSAANALAQLLQKHTEALTLLIRSLEAKHGGMARSLEHRAADVSLEAQLGQVNAETALWDVRKDVYSPEVREALRNYSLHLRDGQLRLRESMRTAQVELEDYGVVIDGRTGDPRKERALREAARAYRETRRQIEDAHSDLSRLR</sequence>
<evidence type="ECO:0000313" key="2">
    <source>
        <dbReference type="EMBL" id="KAK2607860.1"/>
    </source>
</evidence>
<keyword evidence="3" id="KW-1185">Reference proteome</keyword>
<name>A0AAD9SI63_PHOAM</name>
<dbReference type="Proteomes" id="UP001265746">
    <property type="component" value="Unassembled WGS sequence"/>
</dbReference>
<gene>
    <name evidence="2" type="ORF">N8I77_006504</name>
</gene>
<dbReference type="EMBL" id="JAUJFL010000003">
    <property type="protein sequence ID" value="KAK2607860.1"/>
    <property type="molecule type" value="Genomic_DNA"/>
</dbReference>
<evidence type="ECO:0000256" key="1">
    <source>
        <dbReference type="SAM" id="MobiDB-lite"/>
    </source>
</evidence>
<protein>
    <submittedName>
        <fullName evidence="2">Uncharacterized protein</fullName>
    </submittedName>
</protein>
<dbReference type="PROSITE" id="PS00092">
    <property type="entry name" value="N6_MTASE"/>
    <property type="match status" value="1"/>
</dbReference>
<dbReference type="GO" id="GO:0008168">
    <property type="term" value="F:methyltransferase activity"/>
    <property type="evidence" value="ECO:0007669"/>
    <property type="project" value="InterPro"/>
</dbReference>
<dbReference type="InterPro" id="IPR002052">
    <property type="entry name" value="DNA_methylase_N6_adenine_CS"/>
</dbReference>
<organism evidence="2 3">
    <name type="scientific">Phomopsis amygdali</name>
    <name type="common">Fusicoccum amygdali</name>
    <dbReference type="NCBI Taxonomy" id="1214568"/>
    <lineage>
        <taxon>Eukaryota</taxon>
        <taxon>Fungi</taxon>
        <taxon>Dikarya</taxon>
        <taxon>Ascomycota</taxon>
        <taxon>Pezizomycotina</taxon>
        <taxon>Sordariomycetes</taxon>
        <taxon>Sordariomycetidae</taxon>
        <taxon>Diaporthales</taxon>
        <taxon>Diaporthaceae</taxon>
        <taxon>Diaporthe</taxon>
    </lineage>
</organism>
<evidence type="ECO:0000313" key="3">
    <source>
        <dbReference type="Proteomes" id="UP001265746"/>
    </source>
</evidence>
<dbReference type="AlphaFoldDB" id="A0AAD9SI63"/>
<dbReference type="GO" id="GO:0032259">
    <property type="term" value="P:methylation"/>
    <property type="evidence" value="ECO:0007669"/>
    <property type="project" value="InterPro"/>
</dbReference>
<feature type="region of interest" description="Disordered" evidence="1">
    <location>
        <begin position="71"/>
        <end position="93"/>
    </location>
</feature>
<dbReference type="GO" id="GO:0003676">
    <property type="term" value="F:nucleic acid binding"/>
    <property type="evidence" value="ECO:0007669"/>
    <property type="project" value="InterPro"/>
</dbReference>
<comment type="caution">
    <text evidence="2">The sequence shown here is derived from an EMBL/GenBank/DDBJ whole genome shotgun (WGS) entry which is preliminary data.</text>
</comment>
<reference evidence="2" key="1">
    <citation type="submission" date="2023-06" db="EMBL/GenBank/DDBJ databases">
        <authorList>
            <person name="Noh H."/>
        </authorList>
    </citation>
    <scope>NUCLEOTIDE SEQUENCE</scope>
    <source>
        <strain evidence="2">DUCC20226</strain>
    </source>
</reference>
<proteinExistence type="predicted"/>